<feature type="transmembrane region" description="Helical" evidence="1">
    <location>
        <begin position="47"/>
        <end position="71"/>
    </location>
</feature>
<reference evidence="2 3" key="1">
    <citation type="submission" date="2015-12" db="EMBL/GenBank/DDBJ databases">
        <title>The genome of Folsomia candida.</title>
        <authorList>
            <person name="Faddeeva A."/>
            <person name="Derks M.F."/>
            <person name="Anvar Y."/>
            <person name="Smit S."/>
            <person name="Van Straalen N."/>
            <person name="Roelofs D."/>
        </authorList>
    </citation>
    <scope>NUCLEOTIDE SEQUENCE [LARGE SCALE GENOMIC DNA]</scope>
    <source>
        <strain evidence="2 3">VU population</strain>
        <tissue evidence="2">Whole body</tissue>
    </source>
</reference>
<keyword evidence="1" id="KW-0812">Transmembrane</keyword>
<dbReference type="EMBL" id="LNIX01000005">
    <property type="protein sequence ID" value="OXA54643.1"/>
    <property type="molecule type" value="Genomic_DNA"/>
</dbReference>
<name>A0A226EAU6_FOLCA</name>
<gene>
    <name evidence="2" type="ORF">Fcan01_11503</name>
</gene>
<dbReference type="Proteomes" id="UP000198287">
    <property type="component" value="Unassembled WGS sequence"/>
</dbReference>
<proteinExistence type="predicted"/>
<sequence>MPTDLIFYVVDKAFRINRYWPKTPLGWNATANRFTYDNHHPLKFFRWYFTIFVLFTAVTTANCGYVIYGHFVNPRPRLNLGHVAMYILVLLTMTLVTVLTIFILSYGDEIVNLINKQLKIYEEVNVLENKKTNAFKDKRKKPGLMGMFNQVCVIFGILSIRLPSGRLDISGNFIAVTTTCYAMGPVSVLIRLDVFQFVISDIFDAIGILEDEIIPKIFSLSMRLLIVLVFFVEVQRMLPMLVYFLVIPAHAAIRCIKILLSHAKEVGRTDSKNLTLDLIHNYKKLQIMINMGYGITASGIFVLMTIGLQLSAGFNFTTIRFNGSSMNPIFYAIFPFCATMTMFMIQILLPVGVGINTTSVESLALMKVAAAKGDCRKNKYVWKTLGAMREMKMYAGVFHTYFFNLDKTVMRTYISSIVDWTINLLLTFSASSLSHM</sequence>
<organism evidence="2 3">
    <name type="scientific">Folsomia candida</name>
    <name type="common">Springtail</name>
    <dbReference type="NCBI Taxonomy" id="158441"/>
    <lineage>
        <taxon>Eukaryota</taxon>
        <taxon>Metazoa</taxon>
        <taxon>Ecdysozoa</taxon>
        <taxon>Arthropoda</taxon>
        <taxon>Hexapoda</taxon>
        <taxon>Collembola</taxon>
        <taxon>Entomobryomorpha</taxon>
        <taxon>Isotomoidea</taxon>
        <taxon>Isotomidae</taxon>
        <taxon>Proisotominae</taxon>
        <taxon>Folsomia</taxon>
    </lineage>
</organism>
<feature type="transmembrane region" description="Helical" evidence="1">
    <location>
        <begin position="144"/>
        <end position="163"/>
    </location>
</feature>
<accession>A0A226EAU6</accession>
<dbReference type="AlphaFoldDB" id="A0A226EAU6"/>
<keyword evidence="1" id="KW-0472">Membrane</keyword>
<protein>
    <recommendedName>
        <fullName evidence="4">Gustatory receptor</fullName>
    </recommendedName>
</protein>
<keyword evidence="1" id="KW-1133">Transmembrane helix</keyword>
<feature type="transmembrane region" description="Helical" evidence="1">
    <location>
        <begin position="169"/>
        <end position="192"/>
    </location>
</feature>
<feature type="transmembrane region" description="Helical" evidence="1">
    <location>
        <begin position="83"/>
        <end position="106"/>
    </location>
</feature>
<keyword evidence="3" id="KW-1185">Reference proteome</keyword>
<evidence type="ECO:0000313" key="3">
    <source>
        <dbReference type="Proteomes" id="UP000198287"/>
    </source>
</evidence>
<evidence type="ECO:0008006" key="4">
    <source>
        <dbReference type="Google" id="ProtNLM"/>
    </source>
</evidence>
<evidence type="ECO:0000256" key="1">
    <source>
        <dbReference type="SAM" id="Phobius"/>
    </source>
</evidence>
<evidence type="ECO:0000313" key="2">
    <source>
        <dbReference type="EMBL" id="OXA54643.1"/>
    </source>
</evidence>
<feature type="transmembrane region" description="Helical" evidence="1">
    <location>
        <begin position="329"/>
        <end position="349"/>
    </location>
</feature>
<comment type="caution">
    <text evidence="2">The sequence shown here is derived from an EMBL/GenBank/DDBJ whole genome shotgun (WGS) entry which is preliminary data.</text>
</comment>
<feature type="transmembrane region" description="Helical" evidence="1">
    <location>
        <begin position="287"/>
        <end position="309"/>
    </location>
</feature>